<evidence type="ECO:0000256" key="1">
    <source>
        <dbReference type="SAM" id="Phobius"/>
    </source>
</evidence>
<evidence type="ECO:0000313" key="3">
    <source>
        <dbReference type="EMBL" id="MFD1429641.1"/>
    </source>
</evidence>
<evidence type="ECO:0000259" key="2">
    <source>
        <dbReference type="Pfam" id="PF00535"/>
    </source>
</evidence>
<dbReference type="Proteomes" id="UP001597196">
    <property type="component" value="Unassembled WGS sequence"/>
</dbReference>
<name>A0ABW4CIA4_9LACO</name>
<dbReference type="Gene3D" id="3.90.550.10">
    <property type="entry name" value="Spore Coat Polysaccharide Biosynthesis Protein SpsA, Chain A"/>
    <property type="match status" value="1"/>
</dbReference>
<protein>
    <submittedName>
        <fullName evidence="3">Glycosyltransferase</fullName>
        <ecNumber evidence="3">2.4.-.-</ecNumber>
    </submittedName>
</protein>
<dbReference type="InterPro" id="IPR001173">
    <property type="entry name" value="Glyco_trans_2-like"/>
</dbReference>
<dbReference type="EC" id="2.4.-.-" evidence="3"/>
<feature type="domain" description="Glycosyltransferase 2-like" evidence="2">
    <location>
        <begin position="16"/>
        <end position="141"/>
    </location>
</feature>
<organism evidence="3 4">
    <name type="scientific">Lacticaseibacillus mingshuiensis</name>
    <dbReference type="NCBI Taxonomy" id="2799574"/>
    <lineage>
        <taxon>Bacteria</taxon>
        <taxon>Bacillati</taxon>
        <taxon>Bacillota</taxon>
        <taxon>Bacilli</taxon>
        <taxon>Lactobacillales</taxon>
        <taxon>Lactobacillaceae</taxon>
        <taxon>Lacticaseibacillus</taxon>
    </lineage>
</organism>
<keyword evidence="3" id="KW-0808">Transferase</keyword>
<keyword evidence="3" id="KW-0328">Glycosyltransferase</keyword>
<proteinExistence type="predicted"/>
<dbReference type="GO" id="GO:0016757">
    <property type="term" value="F:glycosyltransferase activity"/>
    <property type="evidence" value="ECO:0007669"/>
    <property type="project" value="UniProtKB-KW"/>
</dbReference>
<feature type="transmembrane region" description="Helical" evidence="1">
    <location>
        <begin position="196"/>
        <end position="213"/>
    </location>
</feature>
<dbReference type="Pfam" id="PF00535">
    <property type="entry name" value="Glycos_transf_2"/>
    <property type="match status" value="1"/>
</dbReference>
<comment type="caution">
    <text evidence="3">The sequence shown here is derived from an EMBL/GenBank/DDBJ whole genome shotgun (WGS) entry which is preliminary data.</text>
</comment>
<keyword evidence="1" id="KW-0812">Transmembrane</keyword>
<sequence>MPTAALIMPSWQQTAITETVTRFRAALDESARLWPGLVVDYWLIDDGANNEVLASIETLRAKDPVHIHYISLSRHFGFDAAVQAGLANITADLYLIADLDQPHEDLLPQLLSNHFDAGAEVVGVTMPGQNHALRLSPPVHWYHYALLTAAARSALLKVATKEGFSLELIDWIGFRQRYLVWPATPTAGMPVPWRHWLRIGALTLAVFGIVALVMGQLVLGLLLLNLAQLLVWLSGVHRRGRPRPVMYVVRGIFR</sequence>
<dbReference type="RefSeq" id="WP_203626735.1">
    <property type="nucleotide sequence ID" value="NZ_BOLQ01000008.1"/>
</dbReference>
<dbReference type="SUPFAM" id="SSF53448">
    <property type="entry name" value="Nucleotide-diphospho-sugar transferases"/>
    <property type="match status" value="1"/>
</dbReference>
<gene>
    <name evidence="3" type="ORF">ACFQ4P_05195</name>
</gene>
<reference evidence="4" key="1">
    <citation type="journal article" date="2019" name="Int. J. Syst. Evol. Microbiol.">
        <title>The Global Catalogue of Microorganisms (GCM) 10K type strain sequencing project: providing services to taxonomists for standard genome sequencing and annotation.</title>
        <authorList>
            <consortium name="The Broad Institute Genomics Platform"/>
            <consortium name="The Broad Institute Genome Sequencing Center for Infectious Disease"/>
            <person name="Wu L."/>
            <person name="Ma J."/>
        </authorList>
    </citation>
    <scope>NUCLEOTIDE SEQUENCE [LARGE SCALE GENOMIC DNA]</scope>
    <source>
        <strain evidence="4">CCM 8980</strain>
    </source>
</reference>
<dbReference type="InterPro" id="IPR029044">
    <property type="entry name" value="Nucleotide-diphossugar_trans"/>
</dbReference>
<dbReference type="EMBL" id="JBHTOC010000006">
    <property type="protein sequence ID" value="MFD1429641.1"/>
    <property type="molecule type" value="Genomic_DNA"/>
</dbReference>
<accession>A0ABW4CIA4</accession>
<keyword evidence="4" id="KW-1185">Reference proteome</keyword>
<keyword evidence="1" id="KW-1133">Transmembrane helix</keyword>
<evidence type="ECO:0000313" key="4">
    <source>
        <dbReference type="Proteomes" id="UP001597196"/>
    </source>
</evidence>
<keyword evidence="1" id="KW-0472">Membrane</keyword>